<gene>
    <name evidence="2" type="ORF">WJX74_001353</name>
</gene>
<dbReference type="EMBL" id="JALJOS010000001">
    <property type="protein sequence ID" value="KAK9844363.1"/>
    <property type="molecule type" value="Genomic_DNA"/>
</dbReference>
<evidence type="ECO:0000313" key="3">
    <source>
        <dbReference type="Proteomes" id="UP001438707"/>
    </source>
</evidence>
<protein>
    <submittedName>
        <fullName evidence="2">Uncharacterized protein</fullName>
    </submittedName>
</protein>
<organism evidence="2 3">
    <name type="scientific">Apatococcus lobatus</name>
    <dbReference type="NCBI Taxonomy" id="904363"/>
    <lineage>
        <taxon>Eukaryota</taxon>
        <taxon>Viridiplantae</taxon>
        <taxon>Chlorophyta</taxon>
        <taxon>core chlorophytes</taxon>
        <taxon>Trebouxiophyceae</taxon>
        <taxon>Chlorellales</taxon>
        <taxon>Chlorellaceae</taxon>
        <taxon>Apatococcus</taxon>
    </lineage>
</organism>
<reference evidence="2 3" key="1">
    <citation type="journal article" date="2024" name="Nat. Commun.">
        <title>Phylogenomics reveals the evolutionary origins of lichenization in chlorophyte algae.</title>
        <authorList>
            <person name="Puginier C."/>
            <person name="Libourel C."/>
            <person name="Otte J."/>
            <person name="Skaloud P."/>
            <person name="Haon M."/>
            <person name="Grisel S."/>
            <person name="Petersen M."/>
            <person name="Berrin J.G."/>
            <person name="Delaux P.M."/>
            <person name="Dal Grande F."/>
            <person name="Keller J."/>
        </authorList>
    </citation>
    <scope>NUCLEOTIDE SEQUENCE [LARGE SCALE GENOMIC DNA]</scope>
    <source>
        <strain evidence="2 3">SAG 2145</strain>
    </source>
</reference>
<feature type="compositionally biased region" description="Polar residues" evidence="1">
    <location>
        <begin position="18"/>
        <end position="27"/>
    </location>
</feature>
<keyword evidence="3" id="KW-1185">Reference proteome</keyword>
<feature type="region of interest" description="Disordered" evidence="1">
    <location>
        <begin position="238"/>
        <end position="273"/>
    </location>
</feature>
<sequence>MSDFFEPSAADAEFDSLFTPQMRTRGNSSSPSVSRSEDWLSQGGHQGQAWHGDANQLQDDPLSLDSSWLMPAQDSQGLGQAERVHQLSQAVMAVEPGPPQGTQQMHTGSGPLVAQGSSWAAAVQPHTQVLRGIPRPATPLSRPLSPLGSGQLPATPTAFAAYSEWPSFTEVNSLTGLEHSSAVQSASFSDDLPSGLTAGSLVHHHQAPEDLAYYGSEFLSDTGPLVPAAADIISRPQATSLQPSEPAGLTSPPQHHSPPAQGFCPPTADNSPADQLRSYRKRIRSCLEAQVESGQAPGNSRWPASASRQNSDDAPASGSGELQSRQSRADSTALKMKQLREQKQLLEGFQSELTTLHIAEMMQTAQEQKLMKLANRLLRLRASGAPIRQRQGLIVGAISAINEIRRTTPHFSQKKAFTPSVFVEELSNGQGFSMDAAVNSVMSGSYGAAINISMGPLAGRYPVSDALTAPIHDYVDTQRQMLMTVADCMDEALGDCKSMAGQHVTRLMTEVIALSMCTMHARKRRLTWFQHLNLQTLRAGKLDLKAWLDVADMAQITPEQREQLVHVRETYIALTRQTLGVRTQLWQNVRDALASSQQAVMTGASSMAACGQTEMEAVEALKQNMEMYLDAYGHMLRDWTMVILTPFQIGVICAKAIPLTGKFTQDCPGLYLLEALAIDAGKRSTADLLSSVGSAPVLATFAPRMYQSADSWRVMRDAASVDPRMN</sequence>
<feature type="compositionally biased region" description="Polar residues" evidence="1">
    <location>
        <begin position="320"/>
        <end position="330"/>
    </location>
</feature>
<name>A0AAW1SFE6_9CHLO</name>
<proteinExistence type="predicted"/>
<evidence type="ECO:0000256" key="1">
    <source>
        <dbReference type="SAM" id="MobiDB-lite"/>
    </source>
</evidence>
<feature type="region of interest" description="Disordered" evidence="1">
    <location>
        <begin position="1"/>
        <end position="83"/>
    </location>
</feature>
<dbReference type="AlphaFoldDB" id="A0AAW1SFE6"/>
<feature type="region of interest" description="Disordered" evidence="1">
    <location>
        <begin position="290"/>
        <end position="332"/>
    </location>
</feature>
<dbReference type="Proteomes" id="UP001438707">
    <property type="component" value="Unassembled WGS sequence"/>
</dbReference>
<accession>A0AAW1SFE6</accession>
<comment type="caution">
    <text evidence="2">The sequence shown here is derived from an EMBL/GenBank/DDBJ whole genome shotgun (WGS) entry which is preliminary data.</text>
</comment>
<evidence type="ECO:0000313" key="2">
    <source>
        <dbReference type="EMBL" id="KAK9844363.1"/>
    </source>
</evidence>